<comment type="subcellular location">
    <subcellularLocation>
        <location evidence="1">Cytoplasm</location>
    </subcellularLocation>
</comment>
<keyword evidence="4" id="KW-0132">Cell division</keyword>
<reference evidence="9" key="2">
    <citation type="journal article" date="2021" name="Microbiome">
        <title>Successional dynamics and alternative stable states in a saline activated sludge microbial community over 9 years.</title>
        <authorList>
            <person name="Wang Y."/>
            <person name="Ye J."/>
            <person name="Ju F."/>
            <person name="Liu L."/>
            <person name="Boyd J.A."/>
            <person name="Deng Y."/>
            <person name="Parks D.H."/>
            <person name="Jiang X."/>
            <person name="Yin X."/>
            <person name="Woodcroft B.J."/>
            <person name="Tyson G.W."/>
            <person name="Hugenholtz P."/>
            <person name="Polz M.F."/>
            <person name="Zhang T."/>
        </authorList>
    </citation>
    <scope>NUCLEOTIDE SEQUENCE</scope>
    <source>
        <strain evidence="9">HKST-UBA01</strain>
    </source>
</reference>
<dbReference type="EMBL" id="JAGQHR010000014">
    <property type="protein sequence ID" value="MCA9726258.1"/>
    <property type="molecule type" value="Genomic_DNA"/>
</dbReference>
<feature type="compositionally biased region" description="Acidic residues" evidence="8">
    <location>
        <begin position="262"/>
        <end position="271"/>
    </location>
</feature>
<reference evidence="9" key="1">
    <citation type="submission" date="2020-04" db="EMBL/GenBank/DDBJ databases">
        <authorList>
            <person name="Zhang T."/>
        </authorList>
    </citation>
    <scope>NUCLEOTIDE SEQUENCE</scope>
    <source>
        <strain evidence="9">HKST-UBA01</strain>
    </source>
</reference>
<evidence type="ECO:0000313" key="10">
    <source>
        <dbReference type="Proteomes" id="UP000697710"/>
    </source>
</evidence>
<comment type="caution">
    <text evidence="9">The sequence shown here is derived from an EMBL/GenBank/DDBJ whole genome shotgun (WGS) entry which is preliminary data.</text>
</comment>
<feature type="compositionally biased region" description="Basic and acidic residues" evidence="8">
    <location>
        <begin position="272"/>
        <end position="281"/>
    </location>
</feature>
<dbReference type="Proteomes" id="UP000697710">
    <property type="component" value="Unassembled WGS sequence"/>
</dbReference>
<keyword evidence="5 7" id="KW-0175">Coiled coil</keyword>
<feature type="compositionally biased region" description="Low complexity" evidence="8">
    <location>
        <begin position="204"/>
        <end position="218"/>
    </location>
</feature>
<evidence type="ECO:0000256" key="7">
    <source>
        <dbReference type="SAM" id="Coils"/>
    </source>
</evidence>
<dbReference type="PANTHER" id="PTHR35794:SF2">
    <property type="entry name" value="CELL DIVISION PROTEIN DIVIVA"/>
    <property type="match status" value="1"/>
</dbReference>
<gene>
    <name evidence="9" type="ORF">KC729_01140</name>
</gene>
<protein>
    <submittedName>
        <fullName evidence="9">DivIVA domain-containing protein</fullName>
    </submittedName>
</protein>
<evidence type="ECO:0000256" key="3">
    <source>
        <dbReference type="ARBA" id="ARBA00022490"/>
    </source>
</evidence>
<evidence type="ECO:0000256" key="5">
    <source>
        <dbReference type="ARBA" id="ARBA00023054"/>
    </source>
</evidence>
<organism evidence="9 10">
    <name type="scientific">Eiseniibacteriota bacterium</name>
    <dbReference type="NCBI Taxonomy" id="2212470"/>
    <lineage>
        <taxon>Bacteria</taxon>
        <taxon>Candidatus Eiseniibacteriota</taxon>
    </lineage>
</organism>
<feature type="region of interest" description="Disordered" evidence="8">
    <location>
        <begin position="186"/>
        <end position="302"/>
    </location>
</feature>
<dbReference type="GO" id="GO:0005737">
    <property type="term" value="C:cytoplasm"/>
    <property type="evidence" value="ECO:0007669"/>
    <property type="project" value="UniProtKB-SubCell"/>
</dbReference>
<evidence type="ECO:0000313" key="9">
    <source>
        <dbReference type="EMBL" id="MCA9726258.1"/>
    </source>
</evidence>
<dbReference type="AlphaFoldDB" id="A0A956LVT1"/>
<feature type="coiled-coil region" evidence="7">
    <location>
        <begin position="97"/>
        <end position="131"/>
    </location>
</feature>
<evidence type="ECO:0000256" key="8">
    <source>
        <dbReference type="SAM" id="MobiDB-lite"/>
    </source>
</evidence>
<evidence type="ECO:0000256" key="2">
    <source>
        <dbReference type="ARBA" id="ARBA00009008"/>
    </source>
</evidence>
<evidence type="ECO:0000256" key="4">
    <source>
        <dbReference type="ARBA" id="ARBA00022618"/>
    </source>
</evidence>
<dbReference type="Gene3D" id="6.10.250.660">
    <property type="match status" value="1"/>
</dbReference>
<name>A0A956LVT1_UNCEI</name>
<dbReference type="Pfam" id="PF05103">
    <property type="entry name" value="DivIVA"/>
    <property type="match status" value="1"/>
</dbReference>
<dbReference type="InterPro" id="IPR019933">
    <property type="entry name" value="DivIVA_domain"/>
</dbReference>
<evidence type="ECO:0000256" key="6">
    <source>
        <dbReference type="ARBA" id="ARBA00023306"/>
    </source>
</evidence>
<dbReference type="InterPro" id="IPR007793">
    <property type="entry name" value="DivIVA_fam"/>
</dbReference>
<dbReference type="PANTHER" id="PTHR35794">
    <property type="entry name" value="CELL DIVISION PROTEIN DIVIVA"/>
    <property type="match status" value="1"/>
</dbReference>
<dbReference type="GO" id="GO:0051301">
    <property type="term" value="P:cell division"/>
    <property type="evidence" value="ECO:0007669"/>
    <property type="project" value="UniProtKB-KW"/>
</dbReference>
<feature type="compositionally biased region" description="Acidic residues" evidence="8">
    <location>
        <begin position="228"/>
        <end position="241"/>
    </location>
</feature>
<keyword evidence="3" id="KW-0963">Cytoplasm</keyword>
<feature type="compositionally biased region" description="Basic and acidic residues" evidence="8">
    <location>
        <begin position="187"/>
        <end position="203"/>
    </location>
</feature>
<dbReference type="NCBIfam" id="TIGR03544">
    <property type="entry name" value="DivI1A_domain"/>
    <property type="match status" value="1"/>
</dbReference>
<comment type="similarity">
    <text evidence="2">Belongs to the DivIVA family.</text>
</comment>
<keyword evidence="6" id="KW-0131">Cell cycle</keyword>
<evidence type="ECO:0000256" key="1">
    <source>
        <dbReference type="ARBA" id="ARBA00004496"/>
    </source>
</evidence>
<sequence>MKVTPLDIRKQTFKKVLRGVDLEEVRMFLELVASEYEKVVQDNAMMAEKLSYQEERLDEYRELEKSLRNSLVTAERITAESREASDREAERIIGDAQKRAERILEDSRERLQRLVQEVENLRNKKEVYVRRFRTMIESQLGVLQEHEQQFDEIETLEVSARDLLVRSERNEETGYSRRQAEIVSIRSARDANGSRDDDSERRASSSSRIAEARALAARNTRPTRVTDEMDDAEGDGYDDDEPARAHERPTETNGAPRRAETTQEEDDDEPFLDVRQRREGFFEFQADAAGEKSAFPTRRAGY</sequence>
<accession>A0A956LVT1</accession>
<proteinExistence type="inferred from homology"/>